<dbReference type="EMBL" id="JAPNUD010000058">
    <property type="protein sequence ID" value="MDA0643095.1"/>
    <property type="molecule type" value="Genomic_DNA"/>
</dbReference>
<keyword evidence="2" id="KW-1185">Reference proteome</keyword>
<comment type="caution">
    <text evidence="1">The sequence shown here is derived from an EMBL/GenBank/DDBJ whole genome shotgun (WGS) entry which is preliminary data.</text>
</comment>
<dbReference type="RefSeq" id="WP_271277462.1">
    <property type="nucleotide sequence ID" value="NZ_BAABFD010000010.1"/>
</dbReference>
<dbReference type="Proteomes" id="UP001212498">
    <property type="component" value="Unassembled WGS sequence"/>
</dbReference>
<protein>
    <submittedName>
        <fullName evidence="1">Uncharacterized protein</fullName>
    </submittedName>
</protein>
<gene>
    <name evidence="1" type="ORF">OUY24_20915</name>
</gene>
<evidence type="ECO:0000313" key="1">
    <source>
        <dbReference type="EMBL" id="MDA0643095.1"/>
    </source>
</evidence>
<sequence length="90" mass="10038">MRVCEEAGQIRTAMHAMREEGSAFLEEIAAFLDREAPLLDRANEADGPVELAWQPNTQKRRDYVRTTSAHSAPLIARAFTSNHSADARRG</sequence>
<proteinExistence type="predicted"/>
<evidence type="ECO:0000313" key="2">
    <source>
        <dbReference type="Proteomes" id="UP001212498"/>
    </source>
</evidence>
<name>A0ABT4T1A1_9ACTN</name>
<reference evidence="1 2" key="1">
    <citation type="submission" date="2022-11" db="EMBL/GenBank/DDBJ databases">
        <title>Nonomuraea corallina sp. nov., a new species of the genus Nonomuraea isolated from sea side sediment in Thai sea.</title>
        <authorList>
            <person name="Ngamcharungchit C."/>
            <person name="Matsumoto A."/>
            <person name="Suriyachadkun C."/>
            <person name="Panbangred W."/>
            <person name="Inahashi Y."/>
            <person name="Intra B."/>
        </authorList>
    </citation>
    <scope>NUCLEOTIDE SEQUENCE [LARGE SCALE GENOMIC DNA]</scope>
    <source>
        <strain evidence="1 2">DSM 43553</strain>
    </source>
</reference>
<organism evidence="1 2">
    <name type="scientific">Nonomuraea ferruginea</name>
    <dbReference type="NCBI Taxonomy" id="46174"/>
    <lineage>
        <taxon>Bacteria</taxon>
        <taxon>Bacillati</taxon>
        <taxon>Actinomycetota</taxon>
        <taxon>Actinomycetes</taxon>
        <taxon>Streptosporangiales</taxon>
        <taxon>Streptosporangiaceae</taxon>
        <taxon>Nonomuraea</taxon>
    </lineage>
</organism>
<accession>A0ABT4T1A1</accession>